<reference evidence="1 2" key="1">
    <citation type="submission" date="2019-05" db="EMBL/GenBank/DDBJ databases">
        <title>Another draft genome of Portunus trituberculatus and its Hox gene families provides insights of decapod evolution.</title>
        <authorList>
            <person name="Jeong J.-H."/>
            <person name="Song I."/>
            <person name="Kim S."/>
            <person name="Choi T."/>
            <person name="Kim D."/>
            <person name="Ryu S."/>
            <person name="Kim W."/>
        </authorList>
    </citation>
    <scope>NUCLEOTIDE SEQUENCE [LARGE SCALE GENOMIC DNA]</scope>
    <source>
        <tissue evidence="1">Muscle</tissue>
    </source>
</reference>
<name>A0A5B7ISD9_PORTR</name>
<proteinExistence type="predicted"/>
<sequence length="94" mass="10492">MAVFGVKFVYTPIQLNERQLRLVRTRAQAALWSRKQARKFAATKQAKLAKAKQVKSKVEEDPPPWFTTLKAAAPRLNGIPPTMGKLSALFAAQN</sequence>
<gene>
    <name evidence="1" type="ORF">E2C01_080049</name>
</gene>
<evidence type="ECO:0000313" key="2">
    <source>
        <dbReference type="Proteomes" id="UP000324222"/>
    </source>
</evidence>
<keyword evidence="2" id="KW-1185">Reference proteome</keyword>
<protein>
    <submittedName>
        <fullName evidence="1">Uncharacterized protein</fullName>
    </submittedName>
</protein>
<accession>A0A5B7ISD9</accession>
<comment type="caution">
    <text evidence="1">The sequence shown here is derived from an EMBL/GenBank/DDBJ whole genome shotgun (WGS) entry which is preliminary data.</text>
</comment>
<dbReference type="EMBL" id="VSRR010067912">
    <property type="protein sequence ID" value="MPC85283.1"/>
    <property type="molecule type" value="Genomic_DNA"/>
</dbReference>
<dbReference type="AlphaFoldDB" id="A0A5B7ISD9"/>
<organism evidence="1 2">
    <name type="scientific">Portunus trituberculatus</name>
    <name type="common">Swimming crab</name>
    <name type="synonym">Neptunus trituberculatus</name>
    <dbReference type="NCBI Taxonomy" id="210409"/>
    <lineage>
        <taxon>Eukaryota</taxon>
        <taxon>Metazoa</taxon>
        <taxon>Ecdysozoa</taxon>
        <taxon>Arthropoda</taxon>
        <taxon>Crustacea</taxon>
        <taxon>Multicrustacea</taxon>
        <taxon>Malacostraca</taxon>
        <taxon>Eumalacostraca</taxon>
        <taxon>Eucarida</taxon>
        <taxon>Decapoda</taxon>
        <taxon>Pleocyemata</taxon>
        <taxon>Brachyura</taxon>
        <taxon>Eubrachyura</taxon>
        <taxon>Portunoidea</taxon>
        <taxon>Portunidae</taxon>
        <taxon>Portuninae</taxon>
        <taxon>Portunus</taxon>
    </lineage>
</organism>
<dbReference type="Proteomes" id="UP000324222">
    <property type="component" value="Unassembled WGS sequence"/>
</dbReference>
<evidence type="ECO:0000313" key="1">
    <source>
        <dbReference type="EMBL" id="MPC85283.1"/>
    </source>
</evidence>